<dbReference type="EMBL" id="JBJQOH010000001">
    <property type="protein sequence ID" value="KAL3701405.1"/>
    <property type="molecule type" value="Genomic_DNA"/>
</dbReference>
<comment type="caution">
    <text evidence="1">The sequence shown here is derived from an EMBL/GenBank/DDBJ whole genome shotgun (WGS) entry which is preliminary data.</text>
</comment>
<organism evidence="1 2">
    <name type="scientific">Riccia sorocarpa</name>
    <dbReference type="NCBI Taxonomy" id="122646"/>
    <lineage>
        <taxon>Eukaryota</taxon>
        <taxon>Viridiplantae</taxon>
        <taxon>Streptophyta</taxon>
        <taxon>Embryophyta</taxon>
        <taxon>Marchantiophyta</taxon>
        <taxon>Marchantiopsida</taxon>
        <taxon>Marchantiidae</taxon>
        <taxon>Marchantiales</taxon>
        <taxon>Ricciaceae</taxon>
        <taxon>Riccia</taxon>
    </lineage>
</organism>
<proteinExistence type="predicted"/>
<reference evidence="1 2" key="1">
    <citation type="submission" date="2024-09" db="EMBL/GenBank/DDBJ databases">
        <title>Chromosome-scale assembly of Riccia sorocarpa.</title>
        <authorList>
            <person name="Paukszto L."/>
        </authorList>
    </citation>
    <scope>NUCLEOTIDE SEQUENCE [LARGE SCALE GENOMIC DNA]</scope>
    <source>
        <strain evidence="1">LP-2024</strain>
        <tissue evidence="1">Aerial parts of the thallus</tissue>
    </source>
</reference>
<evidence type="ECO:0000313" key="1">
    <source>
        <dbReference type="EMBL" id="KAL3701405.1"/>
    </source>
</evidence>
<protein>
    <submittedName>
        <fullName evidence="1">Uncharacterized protein</fullName>
    </submittedName>
</protein>
<name>A0ABD3IG99_9MARC</name>
<dbReference type="AlphaFoldDB" id="A0ABD3IG99"/>
<evidence type="ECO:0000313" key="2">
    <source>
        <dbReference type="Proteomes" id="UP001633002"/>
    </source>
</evidence>
<gene>
    <name evidence="1" type="ORF">R1sor_019427</name>
</gene>
<accession>A0ABD3IG99</accession>
<sequence>MRDLDLAIFLIRMRPVVSSRRVVQSASNKRGEQGTVGSVVESMPLTAAGVNIDASQPVAAALEQNVPKTPTAITSVKQQEETAYASYRASHVIATPSWKLFAPGQYKAYLVIKDLNETCLSYAIQYLPSRLEKQINQYQESMKALLSNQVKSSYRRGQKASL</sequence>
<dbReference type="Proteomes" id="UP001633002">
    <property type="component" value="Unassembled WGS sequence"/>
</dbReference>
<keyword evidence="2" id="KW-1185">Reference proteome</keyword>